<sequence length="150" mass="17716">MSKVAQSEKAQFEKLLGDADRWTTIDDLVRICDEGGLWSDEFLETVTDKAKKAQLRRLIKGVKDESNWPVWASVETTNEEGETVRVYKQELLFDPEDYRKVVSYHSDRASHHGRMARGYAKRCDKRFRTRLYRQLRINFDDESMDPKKPR</sequence>
<name>A0A0F9BI58_9ZZZZ</name>
<gene>
    <name evidence="1" type="ORF">LCGC14_2444600</name>
</gene>
<comment type="caution">
    <text evidence="1">The sequence shown here is derived from an EMBL/GenBank/DDBJ whole genome shotgun (WGS) entry which is preliminary data.</text>
</comment>
<dbReference type="AlphaFoldDB" id="A0A0F9BI58"/>
<protein>
    <submittedName>
        <fullName evidence="1">Uncharacterized protein</fullName>
    </submittedName>
</protein>
<dbReference type="EMBL" id="LAZR01037699">
    <property type="protein sequence ID" value="KKL21525.1"/>
    <property type="molecule type" value="Genomic_DNA"/>
</dbReference>
<reference evidence="1" key="1">
    <citation type="journal article" date="2015" name="Nature">
        <title>Complex archaea that bridge the gap between prokaryotes and eukaryotes.</title>
        <authorList>
            <person name="Spang A."/>
            <person name="Saw J.H."/>
            <person name="Jorgensen S.L."/>
            <person name="Zaremba-Niedzwiedzka K."/>
            <person name="Martijn J."/>
            <person name="Lind A.E."/>
            <person name="van Eijk R."/>
            <person name="Schleper C."/>
            <person name="Guy L."/>
            <person name="Ettema T.J."/>
        </authorList>
    </citation>
    <scope>NUCLEOTIDE SEQUENCE</scope>
</reference>
<organism evidence="1">
    <name type="scientific">marine sediment metagenome</name>
    <dbReference type="NCBI Taxonomy" id="412755"/>
    <lineage>
        <taxon>unclassified sequences</taxon>
        <taxon>metagenomes</taxon>
        <taxon>ecological metagenomes</taxon>
    </lineage>
</organism>
<evidence type="ECO:0000313" key="1">
    <source>
        <dbReference type="EMBL" id="KKL21525.1"/>
    </source>
</evidence>
<proteinExistence type="predicted"/>
<accession>A0A0F9BI58</accession>